<dbReference type="SMART" id="SM00822">
    <property type="entry name" value="PKS_KR"/>
    <property type="match status" value="1"/>
</dbReference>
<dbReference type="InterPro" id="IPR014031">
    <property type="entry name" value="Ketoacyl_synth_C"/>
</dbReference>
<dbReference type="InterPro" id="IPR016036">
    <property type="entry name" value="Malonyl_transacylase_ACP-bd"/>
</dbReference>
<dbReference type="InterPro" id="IPR020841">
    <property type="entry name" value="PKS_Beta-ketoAc_synthase_dom"/>
</dbReference>
<comment type="caution">
    <text evidence="6">The sequence shown here is derived from an EMBL/GenBank/DDBJ whole genome shotgun (WGS) entry which is preliminary data.</text>
</comment>
<evidence type="ECO:0000313" key="6">
    <source>
        <dbReference type="EMBL" id="OQP61086.1"/>
    </source>
</evidence>
<evidence type="ECO:0000256" key="1">
    <source>
        <dbReference type="ARBA" id="ARBA00022450"/>
    </source>
</evidence>
<keyword evidence="7" id="KW-1185">Reference proteome</keyword>
<feature type="domain" description="Carrier" evidence="4">
    <location>
        <begin position="1386"/>
        <end position="1461"/>
    </location>
</feature>
<dbReference type="InterPro" id="IPR009081">
    <property type="entry name" value="PP-bd_ACP"/>
</dbReference>
<dbReference type="Pfam" id="PF00698">
    <property type="entry name" value="Acyl_transf_1"/>
    <property type="match status" value="1"/>
</dbReference>
<evidence type="ECO:0000259" key="4">
    <source>
        <dbReference type="PROSITE" id="PS50075"/>
    </source>
</evidence>
<dbReference type="STRING" id="1703345.A3860_05040"/>
<keyword evidence="1" id="KW-0596">Phosphopantetheine</keyword>
<dbReference type="SMART" id="SM00827">
    <property type="entry name" value="PKS_AT"/>
    <property type="match status" value="1"/>
</dbReference>
<dbReference type="SUPFAM" id="SSF47336">
    <property type="entry name" value="ACP-like"/>
    <property type="match status" value="1"/>
</dbReference>
<dbReference type="Gene3D" id="3.40.47.10">
    <property type="match status" value="1"/>
</dbReference>
<evidence type="ECO:0000313" key="7">
    <source>
        <dbReference type="Proteomes" id="UP000192796"/>
    </source>
</evidence>
<dbReference type="Pfam" id="PF02801">
    <property type="entry name" value="Ketoacyl-synt_C"/>
    <property type="match status" value="1"/>
</dbReference>
<dbReference type="Proteomes" id="UP000192796">
    <property type="component" value="Unassembled WGS sequence"/>
</dbReference>
<dbReference type="InterPro" id="IPR014043">
    <property type="entry name" value="Acyl_transferase_dom"/>
</dbReference>
<dbReference type="Pfam" id="PF00109">
    <property type="entry name" value="ketoacyl-synt"/>
    <property type="match status" value="1"/>
</dbReference>
<dbReference type="PANTHER" id="PTHR43775:SF51">
    <property type="entry name" value="INACTIVE PHENOLPHTHIOCEROL SYNTHESIS POLYKETIDE SYNTHASE TYPE I PKS1-RELATED"/>
    <property type="match status" value="1"/>
</dbReference>
<dbReference type="InterPro" id="IPR050091">
    <property type="entry name" value="PKS_NRPS_Biosynth_Enz"/>
</dbReference>
<dbReference type="SMART" id="SM00825">
    <property type="entry name" value="PKS_KS"/>
    <property type="match status" value="1"/>
</dbReference>
<dbReference type="InterPro" id="IPR014030">
    <property type="entry name" value="Ketoacyl_synth_N"/>
</dbReference>
<dbReference type="SUPFAM" id="SSF51735">
    <property type="entry name" value="NAD(P)-binding Rossmann-fold domains"/>
    <property type="match status" value="1"/>
</dbReference>
<reference evidence="6 7" key="1">
    <citation type="submission" date="2016-03" db="EMBL/GenBank/DDBJ databases">
        <title>Niastella vici sp. nov., isolated from farmland soil.</title>
        <authorList>
            <person name="Chen L."/>
            <person name="Wang D."/>
            <person name="Yang S."/>
            <person name="Wang G."/>
        </authorList>
    </citation>
    <scope>NUCLEOTIDE SEQUENCE [LARGE SCALE GENOMIC DNA]</scope>
    <source>
        <strain evidence="6 7">DJ57</strain>
    </source>
</reference>
<dbReference type="Gene3D" id="3.30.70.3290">
    <property type="match status" value="1"/>
</dbReference>
<dbReference type="Gene3D" id="1.10.1200.10">
    <property type="entry name" value="ACP-like"/>
    <property type="match status" value="1"/>
</dbReference>
<evidence type="ECO:0000259" key="5">
    <source>
        <dbReference type="PROSITE" id="PS52004"/>
    </source>
</evidence>
<dbReference type="CDD" id="cd00833">
    <property type="entry name" value="PKS"/>
    <property type="match status" value="1"/>
</dbReference>
<feature type="domain" description="Ketosynthase family 3 (KS3)" evidence="5">
    <location>
        <begin position="9"/>
        <end position="434"/>
    </location>
</feature>
<dbReference type="InterPro" id="IPR036736">
    <property type="entry name" value="ACP-like_sf"/>
</dbReference>
<organism evidence="6 7">
    <name type="scientific">Niastella vici</name>
    <dbReference type="NCBI Taxonomy" id="1703345"/>
    <lineage>
        <taxon>Bacteria</taxon>
        <taxon>Pseudomonadati</taxon>
        <taxon>Bacteroidota</taxon>
        <taxon>Chitinophagia</taxon>
        <taxon>Chitinophagales</taxon>
        <taxon>Chitinophagaceae</taxon>
        <taxon>Niastella</taxon>
    </lineage>
</organism>
<dbReference type="Gene3D" id="3.40.50.720">
    <property type="entry name" value="NAD(P)-binding Rossmann-like Domain"/>
    <property type="match status" value="1"/>
</dbReference>
<keyword evidence="2" id="KW-0597">Phosphoprotein</keyword>
<name>A0A1V9FS51_9BACT</name>
<dbReference type="Pfam" id="PF00550">
    <property type="entry name" value="PP-binding"/>
    <property type="match status" value="1"/>
</dbReference>
<dbReference type="SUPFAM" id="SSF55048">
    <property type="entry name" value="Probable ACP-binding domain of malonyl-CoA ACP transacylase"/>
    <property type="match status" value="1"/>
</dbReference>
<dbReference type="InterPro" id="IPR018201">
    <property type="entry name" value="Ketoacyl_synth_AS"/>
</dbReference>
<dbReference type="PROSITE" id="PS50075">
    <property type="entry name" value="CARRIER"/>
    <property type="match status" value="1"/>
</dbReference>
<dbReference type="SUPFAM" id="SSF52151">
    <property type="entry name" value="FabD/lysophospholipase-like"/>
    <property type="match status" value="1"/>
</dbReference>
<keyword evidence="3" id="KW-0808">Transferase</keyword>
<evidence type="ECO:0000256" key="2">
    <source>
        <dbReference type="ARBA" id="ARBA00022553"/>
    </source>
</evidence>
<protein>
    <submittedName>
        <fullName evidence="6">Uncharacterized protein</fullName>
    </submittedName>
</protein>
<proteinExistence type="predicted"/>
<dbReference type="SUPFAM" id="SSF53901">
    <property type="entry name" value="Thiolase-like"/>
    <property type="match status" value="1"/>
</dbReference>
<dbReference type="GO" id="GO:0006633">
    <property type="term" value="P:fatty acid biosynthetic process"/>
    <property type="evidence" value="ECO:0007669"/>
    <property type="project" value="InterPro"/>
</dbReference>
<dbReference type="GO" id="GO:0004312">
    <property type="term" value="F:fatty acid synthase activity"/>
    <property type="evidence" value="ECO:0007669"/>
    <property type="project" value="TreeGrafter"/>
</dbReference>
<dbReference type="RefSeq" id="WP_081151334.1">
    <property type="nucleotide sequence ID" value="NZ_LVYD01000058.1"/>
</dbReference>
<dbReference type="PROSITE" id="PS52004">
    <property type="entry name" value="KS3_2"/>
    <property type="match status" value="1"/>
</dbReference>
<dbReference type="InterPro" id="IPR013968">
    <property type="entry name" value="PKS_KR"/>
</dbReference>
<gene>
    <name evidence="6" type="ORF">A3860_05040</name>
</gene>
<dbReference type="EMBL" id="LVYD01000058">
    <property type="protein sequence ID" value="OQP61086.1"/>
    <property type="molecule type" value="Genomic_DNA"/>
</dbReference>
<dbReference type="Gene3D" id="3.30.70.250">
    <property type="entry name" value="Malonyl-CoA ACP transacylase, ACP-binding"/>
    <property type="match status" value="1"/>
</dbReference>
<evidence type="ECO:0000256" key="3">
    <source>
        <dbReference type="ARBA" id="ARBA00022679"/>
    </source>
</evidence>
<dbReference type="OrthoDB" id="9778690at2"/>
<dbReference type="GO" id="GO:0004315">
    <property type="term" value="F:3-oxoacyl-[acyl-carrier-protein] synthase activity"/>
    <property type="evidence" value="ECO:0007669"/>
    <property type="project" value="InterPro"/>
</dbReference>
<dbReference type="InterPro" id="IPR016035">
    <property type="entry name" value="Acyl_Trfase/lysoPLipase"/>
</dbReference>
<sequence>MKNKNNNSGLEIAIVGISCRLPGADNWRQYWDNLKKGIESVEFLSDQELIDAGVDPGMMARKNYVPVRAAMRKKDQFDASFFGYRPDEATLMHPMNRIFHECVWEAFEDAGYDPRQVNGPIALFTGGGDDLNWRIHSHLKNSQLQIDGLTLNQINNKDYLGPLLAYKFNFKGPVVTLHTACSTSLVSVNLACKALLFGEAKMAVAGGVHAATTRDGGYLYQEGMANSIDGHCRAFDKDANGAVSGEGSCVVVLKRLADAIEEGDHIYAVIKGSFVNSDGDRRAGFTAPSVEGQAECIRRAYAFAKVTPDTIGYVETHGTATRLGDPIEIEALNIAFNRATEKHCAIGSVKSNLGHPDTSAGVAGLIKACLSLKYKLIPPSLHFNSPNPAIDFAGGPFYVNTELKEWNRNGTMPLRAAVSSMGMGGTNAHVILEEAPEETAYEQGWPFRILTLSARTDQSLARYTNDLKTFVLEHEDINIDDLAFTLQTGRRHFPSRYAGVFSTREQLLSLLDAQAGKQSSGKIMEKQSRLVFMFPGVGSQYLNMGKELYQSVPAFRTEMDLGFSLINRLMGIDIRETIYPTGRAKGLLDESLYNYPLIFLFEYALAKWLMSTGVIPDYMIGHSLGEYVAAVISGIFTFEDAMMLILKRAEIVMKLPEGVMLSVAAGEDAAGGYIREGVSLAAINGPGQIVLSGEPQAMNRLAAELDQCNTDYVKLRTAQAYHSHMLDPFLDEYRQQLEKVQFHTPKIPIISNMTGEFVEPEVAASPTYWLRHMRNTVRFSQGIKTLLNRDEEMLFVEVGAGNSLTSLLKQHQDDGRDIFSHYLVRSLWEENSDLRLVSATLASLWSRGLEVNWKAFHAHEKRKKMPLPTYSFEPVRFDHKADLSAGAGMLALPGKRSLENWLYYPSWMQSATFHHIGRKDKGTYLFFSPGREFSGYFTGLLVANGCRVIEVYTGEEYSKTSPDSYIINPHSPNDLRILVEDCHHARENITDIIYAGHEGNFYTPFWKAIQAFLQAGRLEGKRIFLLTDRLYKVSGTEMFSADASLMPGILSVLPQEQAVTCMNIDIDVSADPATFAEAVVAELLCARQIKQPSIAVRGGQRWELVYRRLPGIADHERKIIKKEGCYLVTGGLGELGLLLATYLLKQYQARIIVTGGEELTGAGMKDKLRRLQKLKEMGGSVQYVNTNIADRESFESVVTMIEKEHGRIDGLIHTAAIIDRAHVELVEDLTEQRVQEILVPVVTAAKNIYDVFKHKKPDFVWIASSLVAAVGGLGYSTYAAACSWVHHFIASKSSELPSWKCVGLGEMAFDEMESNPAVLHPSEIRGLFERTLQYNNCPVVFETITDLMQRIEAVNSAENIAGAGEAVAEIAAAKTERPSLETNYISPETTTEKEVVSLIEGFFGIDGVGVEDSFFDLGGDSLKAMVFLRSVRKKFMVDLSLKAFFQLKNVRQLALEIDDICWINSKKEKQFVVDI</sequence>
<dbReference type="PROSITE" id="PS00606">
    <property type="entry name" value="KS3_1"/>
    <property type="match status" value="1"/>
</dbReference>
<dbReference type="InterPro" id="IPR016039">
    <property type="entry name" value="Thiolase-like"/>
</dbReference>
<dbReference type="InterPro" id="IPR057326">
    <property type="entry name" value="KR_dom"/>
</dbReference>
<dbReference type="InterPro" id="IPR036291">
    <property type="entry name" value="NAD(P)-bd_dom_sf"/>
</dbReference>
<accession>A0A1V9FS51</accession>
<dbReference type="Gene3D" id="3.40.366.10">
    <property type="entry name" value="Malonyl-Coenzyme A Acyl Carrier Protein, domain 2"/>
    <property type="match status" value="1"/>
</dbReference>
<dbReference type="PANTHER" id="PTHR43775">
    <property type="entry name" value="FATTY ACID SYNTHASE"/>
    <property type="match status" value="1"/>
</dbReference>
<dbReference type="Pfam" id="PF22621">
    <property type="entry name" value="CurL-like_PKS_C"/>
    <property type="match status" value="1"/>
</dbReference>
<dbReference type="Pfam" id="PF08659">
    <property type="entry name" value="KR"/>
    <property type="match status" value="1"/>
</dbReference>
<dbReference type="InterPro" id="IPR001227">
    <property type="entry name" value="Ac_transferase_dom_sf"/>
</dbReference>